<gene>
    <name evidence="8" type="ORF">CCHL11_07554</name>
</gene>
<dbReference type="Pfam" id="PF07690">
    <property type="entry name" value="MFS_1"/>
    <property type="match status" value="1"/>
</dbReference>
<dbReference type="EMBL" id="MPGH01000055">
    <property type="protein sequence ID" value="OLN93195.1"/>
    <property type="molecule type" value="Genomic_DNA"/>
</dbReference>
<evidence type="ECO:0000256" key="4">
    <source>
        <dbReference type="ARBA" id="ARBA00022989"/>
    </source>
</evidence>
<feature type="transmembrane region" description="Helical" evidence="6">
    <location>
        <begin position="156"/>
        <end position="176"/>
    </location>
</feature>
<dbReference type="Gene3D" id="1.20.1720.10">
    <property type="entry name" value="Multidrug resistance protein D"/>
    <property type="match status" value="1"/>
</dbReference>
<keyword evidence="3 6" id="KW-0812">Transmembrane</keyword>
<dbReference type="PANTHER" id="PTHR23501:SF193">
    <property type="entry name" value="MULTIDRUG TRANSPORTER, PUTATIVE (AFU_ORTHOLOGUE AFUA_8G00940)-RELATED"/>
    <property type="match status" value="1"/>
</dbReference>
<evidence type="ECO:0000313" key="9">
    <source>
        <dbReference type="Proteomes" id="UP000186583"/>
    </source>
</evidence>
<feature type="transmembrane region" description="Helical" evidence="6">
    <location>
        <begin position="7"/>
        <end position="25"/>
    </location>
</feature>
<name>A0A1Q8RZQ5_9PEZI</name>
<sequence length="436" mass="45627">MVAQWTYLVFFILFEVGSLICGLANSSPMLIAGRAIAGLGSSGLLNGGMTIIAGAIPLEKRPLIQLGTVFGPLVGGVLTEYASWRWCFYINLPVGGVAGILLLWIKIPDLTVKPPFTLALMRETIPKLDLLGFALFTPASTMFLLALQFGGNDFPWNSSVVIGLFCGAGVAAILFVCWEKRVGDEAMIPFSVAGQRIVYCSALNGAALVVAILVAAQYLPIYFQGVLGYEPAMSGVNLLPTIISQLLMVILSGVLIQKVGYYLPFAIAGSAVSAVGNGLVSMFSPLTKTATWIGYQIVLGTGRGIGMQTGVVAVQNALPAHQIPIGIAFTIFCQNFAGAIFVVVGNVVFSQALTSEIRAHAPSVSLDAAFAAGARPSAIRALVPPGSPEIGGVLLAFSNSINKVFYMLVACCGGGLLVSLGMGWVDTRKKKTAEAA</sequence>
<feature type="transmembrane region" description="Helical" evidence="6">
    <location>
        <begin position="88"/>
        <end position="107"/>
    </location>
</feature>
<feature type="domain" description="Major facilitator superfamily (MFS) profile" evidence="7">
    <location>
        <begin position="1"/>
        <end position="427"/>
    </location>
</feature>
<evidence type="ECO:0000313" key="8">
    <source>
        <dbReference type="EMBL" id="OLN93195.1"/>
    </source>
</evidence>
<feature type="transmembrane region" description="Helical" evidence="6">
    <location>
        <begin position="404"/>
        <end position="425"/>
    </location>
</feature>
<dbReference type="InterPro" id="IPR036259">
    <property type="entry name" value="MFS_trans_sf"/>
</dbReference>
<keyword evidence="4 6" id="KW-1133">Transmembrane helix</keyword>
<dbReference type="AlphaFoldDB" id="A0A1Q8RZQ5"/>
<dbReference type="GO" id="GO:0022857">
    <property type="term" value="F:transmembrane transporter activity"/>
    <property type="evidence" value="ECO:0007669"/>
    <property type="project" value="InterPro"/>
</dbReference>
<evidence type="ECO:0000259" key="7">
    <source>
        <dbReference type="PROSITE" id="PS50850"/>
    </source>
</evidence>
<evidence type="ECO:0000256" key="2">
    <source>
        <dbReference type="ARBA" id="ARBA00007520"/>
    </source>
</evidence>
<feature type="transmembrane region" description="Helical" evidence="6">
    <location>
        <begin position="197"/>
        <end position="218"/>
    </location>
</feature>
<dbReference type="OrthoDB" id="10021397at2759"/>
<proteinExistence type="inferred from homology"/>
<evidence type="ECO:0000256" key="5">
    <source>
        <dbReference type="ARBA" id="ARBA00023136"/>
    </source>
</evidence>
<evidence type="ECO:0000256" key="6">
    <source>
        <dbReference type="SAM" id="Phobius"/>
    </source>
</evidence>
<dbReference type="SUPFAM" id="SSF103473">
    <property type="entry name" value="MFS general substrate transporter"/>
    <property type="match status" value="1"/>
</dbReference>
<dbReference type="PANTHER" id="PTHR23501">
    <property type="entry name" value="MAJOR FACILITATOR SUPERFAMILY"/>
    <property type="match status" value="1"/>
</dbReference>
<dbReference type="InterPro" id="IPR020846">
    <property type="entry name" value="MFS_dom"/>
</dbReference>
<dbReference type="InterPro" id="IPR011701">
    <property type="entry name" value="MFS"/>
</dbReference>
<comment type="subcellular location">
    <subcellularLocation>
        <location evidence="1">Membrane</location>
        <topology evidence="1">Multi-pass membrane protein</topology>
    </subcellularLocation>
</comment>
<dbReference type="GO" id="GO:0005886">
    <property type="term" value="C:plasma membrane"/>
    <property type="evidence" value="ECO:0007669"/>
    <property type="project" value="TreeGrafter"/>
</dbReference>
<feature type="transmembrane region" description="Helical" evidence="6">
    <location>
        <begin position="261"/>
        <end position="280"/>
    </location>
</feature>
<dbReference type="Gene3D" id="1.20.1250.20">
    <property type="entry name" value="MFS general substrate transporter like domains"/>
    <property type="match status" value="1"/>
</dbReference>
<dbReference type="Proteomes" id="UP000186583">
    <property type="component" value="Unassembled WGS sequence"/>
</dbReference>
<keyword evidence="5 6" id="KW-0472">Membrane</keyword>
<comment type="caution">
    <text evidence="8">The sequence shown here is derived from an EMBL/GenBank/DDBJ whole genome shotgun (WGS) entry which is preliminary data.</text>
</comment>
<reference evidence="8 9" key="1">
    <citation type="submission" date="2016-11" db="EMBL/GenBank/DDBJ databases">
        <title>Draft Genome Assembly of Colletotrichum chlorophyti a pathogen of herbaceous plants.</title>
        <authorList>
            <person name="Gan P."/>
            <person name="Narusaka M."/>
            <person name="Tsushima A."/>
            <person name="Narusaka Y."/>
            <person name="Takano Y."/>
            <person name="Shirasu K."/>
        </authorList>
    </citation>
    <scope>NUCLEOTIDE SEQUENCE [LARGE SCALE GENOMIC DNA]</scope>
    <source>
        <strain evidence="8 9">NTL11</strain>
    </source>
</reference>
<feature type="transmembrane region" description="Helical" evidence="6">
    <location>
        <begin position="238"/>
        <end position="256"/>
    </location>
</feature>
<comment type="similarity">
    <text evidence="2">Belongs to the major facilitator superfamily. TCR/Tet family.</text>
</comment>
<feature type="transmembrane region" description="Helical" evidence="6">
    <location>
        <begin position="31"/>
        <end position="56"/>
    </location>
</feature>
<keyword evidence="9" id="KW-1185">Reference proteome</keyword>
<evidence type="ECO:0000256" key="1">
    <source>
        <dbReference type="ARBA" id="ARBA00004141"/>
    </source>
</evidence>
<feature type="transmembrane region" description="Helical" evidence="6">
    <location>
        <begin position="326"/>
        <end position="349"/>
    </location>
</feature>
<evidence type="ECO:0000256" key="3">
    <source>
        <dbReference type="ARBA" id="ARBA00022692"/>
    </source>
</evidence>
<feature type="transmembrane region" description="Helical" evidence="6">
    <location>
        <begin position="128"/>
        <end position="150"/>
    </location>
</feature>
<protein>
    <submittedName>
        <fullName evidence="8">Putative HC-toxin efflux carrier TOXA 19</fullName>
    </submittedName>
</protein>
<organism evidence="8 9">
    <name type="scientific">Colletotrichum chlorophyti</name>
    <dbReference type="NCBI Taxonomy" id="708187"/>
    <lineage>
        <taxon>Eukaryota</taxon>
        <taxon>Fungi</taxon>
        <taxon>Dikarya</taxon>
        <taxon>Ascomycota</taxon>
        <taxon>Pezizomycotina</taxon>
        <taxon>Sordariomycetes</taxon>
        <taxon>Hypocreomycetidae</taxon>
        <taxon>Glomerellales</taxon>
        <taxon>Glomerellaceae</taxon>
        <taxon>Colletotrichum</taxon>
    </lineage>
</organism>
<accession>A0A1Q8RZQ5</accession>
<dbReference type="PROSITE" id="PS50850">
    <property type="entry name" value="MFS"/>
    <property type="match status" value="1"/>
</dbReference>